<dbReference type="Proteomes" id="UP000607653">
    <property type="component" value="Unassembled WGS sequence"/>
</dbReference>
<evidence type="ECO:0000313" key="1">
    <source>
        <dbReference type="EMBL" id="DAD38338.1"/>
    </source>
</evidence>
<protein>
    <submittedName>
        <fullName evidence="1">Uncharacterized protein</fullName>
    </submittedName>
</protein>
<reference evidence="1 2" key="1">
    <citation type="journal article" date="2020" name="Mol. Biol. Evol.">
        <title>Distinct Expression and Methylation Patterns for Genes with Different Fates following a Single Whole-Genome Duplication in Flowering Plants.</title>
        <authorList>
            <person name="Shi T."/>
            <person name="Rahmani R.S."/>
            <person name="Gugger P.F."/>
            <person name="Wang M."/>
            <person name="Li H."/>
            <person name="Zhang Y."/>
            <person name="Li Z."/>
            <person name="Wang Q."/>
            <person name="Van de Peer Y."/>
            <person name="Marchal K."/>
            <person name="Chen J."/>
        </authorList>
    </citation>
    <scope>NUCLEOTIDE SEQUENCE [LARGE SCALE GENOMIC DNA]</scope>
    <source>
        <tissue evidence="1">Leaf</tissue>
    </source>
</reference>
<accession>A0A822Z9Y4</accession>
<proteinExistence type="predicted"/>
<keyword evidence="2" id="KW-1185">Reference proteome</keyword>
<organism evidence="1 2">
    <name type="scientific">Nelumbo nucifera</name>
    <name type="common">Sacred lotus</name>
    <dbReference type="NCBI Taxonomy" id="4432"/>
    <lineage>
        <taxon>Eukaryota</taxon>
        <taxon>Viridiplantae</taxon>
        <taxon>Streptophyta</taxon>
        <taxon>Embryophyta</taxon>
        <taxon>Tracheophyta</taxon>
        <taxon>Spermatophyta</taxon>
        <taxon>Magnoliopsida</taxon>
        <taxon>Proteales</taxon>
        <taxon>Nelumbonaceae</taxon>
        <taxon>Nelumbo</taxon>
    </lineage>
</organism>
<name>A0A822Z9Y4_NELNU</name>
<sequence>MVNLLKSEPLEALAPPWVGIFPFPVDLSTCGQCRFLHFLHSKQGSPRYVVAFRDTINPLPSLNPSNKISVWTSTSSIMNFTLRLYLSNSDCNGRCPRHSYCHWRCECMDCRSFVGICCVYVGWKEHGQDRHFS</sequence>
<comment type="caution">
    <text evidence="1">The sequence shown here is derived from an EMBL/GenBank/DDBJ whole genome shotgun (WGS) entry which is preliminary data.</text>
</comment>
<dbReference type="EMBL" id="DUZY01000004">
    <property type="protein sequence ID" value="DAD38338.1"/>
    <property type="molecule type" value="Genomic_DNA"/>
</dbReference>
<dbReference type="AlphaFoldDB" id="A0A822Z9Y4"/>
<gene>
    <name evidence="1" type="ORF">HUJ06_008979</name>
</gene>
<evidence type="ECO:0000313" key="2">
    <source>
        <dbReference type="Proteomes" id="UP000607653"/>
    </source>
</evidence>